<organism evidence="6 7">
    <name type="scientific">Aduncisulcus paluster</name>
    <dbReference type="NCBI Taxonomy" id="2918883"/>
    <lineage>
        <taxon>Eukaryota</taxon>
        <taxon>Metamonada</taxon>
        <taxon>Carpediemonas-like organisms</taxon>
        <taxon>Aduncisulcus</taxon>
    </lineage>
</organism>
<dbReference type="Gene3D" id="2.130.10.10">
    <property type="entry name" value="YVTN repeat-like/Quinoprotein amine dehydrogenase"/>
    <property type="match status" value="1"/>
</dbReference>
<reference evidence="6" key="1">
    <citation type="submission" date="2022-03" db="EMBL/GenBank/DDBJ databases">
        <title>Draft genome sequence of Aduncisulcus paluster, a free-living microaerophilic Fornicata.</title>
        <authorList>
            <person name="Yuyama I."/>
            <person name="Kume K."/>
            <person name="Tamura T."/>
            <person name="Inagaki Y."/>
            <person name="Hashimoto T."/>
        </authorList>
    </citation>
    <scope>NUCLEOTIDE SEQUENCE</scope>
    <source>
        <strain evidence="6">NY0171</strain>
    </source>
</reference>
<dbReference type="PROSITE" id="PS50082">
    <property type="entry name" value="WD_REPEATS_2"/>
    <property type="match status" value="2"/>
</dbReference>
<sequence>MSKEESGSDVSVSVFPVTGHGRPISHICISKDDTRFVTADHLGEVRVWRLKSEGSDKQVEWERNIHVGNRIYGLGMLCDDTILFTATAFGFFVYNIENGGLIQVVEPDIPFSSGEISFGHEYVLATVPAKMGCKQEIRVYRIPGDLAMASKSVAPVDPRGTEEGSNVLADPPVAEWEIVGRIPLGTTSFIHEISGAKITAPINGNSSCWGPLNQTLIVGCSDNVVRVYDAKDFSLKWTYDIVEKAEDDCKMAGSGGVDELDVAKGANAGLKRVIITADKNHIIIPSTDGIVRIIDPWHFKTVKVMKCDIPVRVAALHPKLPLMFCAGGIESSDVTQTKQSGDQFQIYICNIVHREVLDSLRGHIGTVDEIQVAHSGRFIISSAWDGTGIVWWFGKEIGKYKP</sequence>
<dbReference type="Proteomes" id="UP001057375">
    <property type="component" value="Unassembled WGS sequence"/>
</dbReference>
<dbReference type="PANTHER" id="PTHR19877:SF1">
    <property type="entry name" value="EUKARYOTIC TRANSLATION INITIATION FACTOR 3 SUBUNIT I"/>
    <property type="match status" value="1"/>
</dbReference>
<proteinExistence type="inferred from homology"/>
<evidence type="ECO:0000256" key="4">
    <source>
        <dbReference type="ARBA" id="ARBA00040390"/>
    </source>
</evidence>
<gene>
    <name evidence="6" type="ORF">ADUPG1_014163</name>
</gene>
<dbReference type="EMBL" id="BQXS01013848">
    <property type="protein sequence ID" value="GKT29728.1"/>
    <property type="molecule type" value="Genomic_DNA"/>
</dbReference>
<feature type="repeat" description="WD" evidence="5">
    <location>
        <begin position="360"/>
        <end position="391"/>
    </location>
</feature>
<dbReference type="SMART" id="SM00320">
    <property type="entry name" value="WD40"/>
    <property type="match status" value="3"/>
</dbReference>
<accession>A0ABQ5KB03</accession>
<evidence type="ECO:0000256" key="3">
    <source>
        <dbReference type="ARBA" id="ARBA00038394"/>
    </source>
</evidence>
<name>A0ABQ5KB03_9EUKA</name>
<evidence type="ECO:0000256" key="5">
    <source>
        <dbReference type="PROSITE-ProRule" id="PRU00221"/>
    </source>
</evidence>
<keyword evidence="1 5" id="KW-0853">WD repeat</keyword>
<evidence type="ECO:0000256" key="1">
    <source>
        <dbReference type="ARBA" id="ARBA00022574"/>
    </source>
</evidence>
<evidence type="ECO:0000313" key="6">
    <source>
        <dbReference type="EMBL" id="GKT29728.1"/>
    </source>
</evidence>
<dbReference type="SUPFAM" id="SSF50978">
    <property type="entry name" value="WD40 repeat-like"/>
    <property type="match status" value="1"/>
</dbReference>
<dbReference type="PANTHER" id="PTHR19877">
    <property type="entry name" value="EUKARYOTIC TRANSLATION INITIATION FACTOR 3 SUBUNIT I"/>
    <property type="match status" value="1"/>
</dbReference>
<keyword evidence="2" id="KW-0677">Repeat</keyword>
<dbReference type="Pfam" id="PF00400">
    <property type="entry name" value="WD40"/>
    <property type="match status" value="2"/>
</dbReference>
<evidence type="ECO:0000256" key="2">
    <source>
        <dbReference type="ARBA" id="ARBA00022737"/>
    </source>
</evidence>
<protein>
    <recommendedName>
        <fullName evidence="4">Serine-threonine kinase receptor-associated protein</fullName>
    </recommendedName>
</protein>
<comment type="caution">
    <text evidence="6">The sequence shown here is derived from an EMBL/GenBank/DDBJ whole genome shotgun (WGS) entry which is preliminary data.</text>
</comment>
<dbReference type="InterPro" id="IPR015943">
    <property type="entry name" value="WD40/YVTN_repeat-like_dom_sf"/>
</dbReference>
<evidence type="ECO:0000313" key="7">
    <source>
        <dbReference type="Proteomes" id="UP001057375"/>
    </source>
</evidence>
<dbReference type="InterPro" id="IPR001680">
    <property type="entry name" value="WD40_rpt"/>
</dbReference>
<keyword evidence="7" id="KW-1185">Reference proteome</keyword>
<feature type="repeat" description="WD" evidence="5">
    <location>
        <begin position="17"/>
        <end position="58"/>
    </location>
</feature>
<dbReference type="InterPro" id="IPR036322">
    <property type="entry name" value="WD40_repeat_dom_sf"/>
</dbReference>
<comment type="similarity">
    <text evidence="3">Belongs to the WD repeat STRAP family.</text>
</comment>